<reference evidence="1 2" key="1">
    <citation type="submission" date="2024-02" db="EMBL/GenBank/DDBJ databases">
        <title>A chromosome-level genome assembly of Drosophila madeirensis, a fruit fly species endemic to Madeira island.</title>
        <authorList>
            <person name="Tomihara K."/>
            <person name="Llopart A."/>
            <person name="Yamamoto D."/>
        </authorList>
    </citation>
    <scope>NUCLEOTIDE SEQUENCE [LARGE SCALE GENOMIC DNA]</scope>
    <source>
        <strain evidence="1 2">RF1</strain>
    </source>
</reference>
<organism evidence="1 2">
    <name type="scientific">Drosophila madeirensis</name>
    <name type="common">Fruit fly</name>
    <dbReference type="NCBI Taxonomy" id="30013"/>
    <lineage>
        <taxon>Eukaryota</taxon>
        <taxon>Metazoa</taxon>
        <taxon>Ecdysozoa</taxon>
        <taxon>Arthropoda</taxon>
        <taxon>Hexapoda</taxon>
        <taxon>Insecta</taxon>
        <taxon>Pterygota</taxon>
        <taxon>Neoptera</taxon>
        <taxon>Endopterygota</taxon>
        <taxon>Diptera</taxon>
        <taxon>Brachycera</taxon>
        <taxon>Muscomorpha</taxon>
        <taxon>Ephydroidea</taxon>
        <taxon>Drosophilidae</taxon>
        <taxon>Drosophila</taxon>
        <taxon>Sophophora</taxon>
    </lineage>
</organism>
<dbReference type="EMBL" id="AP029266">
    <property type="protein sequence ID" value="BFG02069.1"/>
    <property type="molecule type" value="Genomic_DNA"/>
</dbReference>
<sequence length="48" mass="5452">MIGKTLGSLDIERHNSLLQIASSPLRISGNIWRKRLELETKRLLIAPI</sequence>
<name>A0AAU9G1R6_DROMD</name>
<proteinExistence type="predicted"/>
<dbReference type="AlphaFoldDB" id="A0AAU9G1R6"/>
<accession>A0AAU9G1R6</accession>
<evidence type="ECO:0000313" key="1">
    <source>
        <dbReference type="EMBL" id="BFG02069.1"/>
    </source>
</evidence>
<keyword evidence="2" id="KW-1185">Reference proteome</keyword>
<dbReference type="Proteomes" id="UP001500889">
    <property type="component" value="Chromosome A"/>
</dbReference>
<protein>
    <submittedName>
        <fullName evidence="1">Uncharacterized protein</fullName>
    </submittedName>
</protein>
<gene>
    <name evidence="1" type="ORF">DMAD_01674</name>
</gene>
<evidence type="ECO:0000313" key="2">
    <source>
        <dbReference type="Proteomes" id="UP001500889"/>
    </source>
</evidence>